<protein>
    <submittedName>
        <fullName evidence="1">Uncharacterized protein</fullName>
    </submittedName>
</protein>
<comment type="caution">
    <text evidence="1">The sequence shown here is derived from an EMBL/GenBank/DDBJ whole genome shotgun (WGS) entry which is preliminary data.</text>
</comment>
<dbReference type="RefSeq" id="WP_151000564.1">
    <property type="nucleotide sequence ID" value="NZ_BPQY01000222.1"/>
</dbReference>
<organism evidence="1 2">
    <name type="scientific">Methylobacterium soli</name>
    <dbReference type="NCBI Taxonomy" id="553447"/>
    <lineage>
        <taxon>Bacteria</taxon>
        <taxon>Pseudomonadati</taxon>
        <taxon>Pseudomonadota</taxon>
        <taxon>Alphaproteobacteria</taxon>
        <taxon>Hyphomicrobiales</taxon>
        <taxon>Methylobacteriaceae</taxon>
        <taxon>Methylobacterium</taxon>
    </lineage>
</organism>
<keyword evidence="2" id="KW-1185">Reference proteome</keyword>
<dbReference type="Proteomes" id="UP000474159">
    <property type="component" value="Unassembled WGS sequence"/>
</dbReference>
<evidence type="ECO:0000313" key="1">
    <source>
        <dbReference type="EMBL" id="KAB1078697.1"/>
    </source>
</evidence>
<gene>
    <name evidence="1" type="ORF">F6X53_13475</name>
</gene>
<dbReference type="OrthoDB" id="7999611at2"/>
<dbReference type="AlphaFoldDB" id="A0A6L3T1V6"/>
<proteinExistence type="predicted"/>
<evidence type="ECO:0000313" key="2">
    <source>
        <dbReference type="Proteomes" id="UP000474159"/>
    </source>
</evidence>
<reference evidence="1 2" key="1">
    <citation type="submission" date="2019-09" db="EMBL/GenBank/DDBJ databases">
        <title>YIM 48816 draft genome.</title>
        <authorList>
            <person name="Jiang L."/>
        </authorList>
    </citation>
    <scope>NUCLEOTIDE SEQUENCE [LARGE SCALE GENOMIC DNA]</scope>
    <source>
        <strain evidence="1 2">YIM 48816</strain>
    </source>
</reference>
<accession>A0A6L3T1V6</accession>
<dbReference type="EMBL" id="VZZK01000012">
    <property type="protein sequence ID" value="KAB1078697.1"/>
    <property type="molecule type" value="Genomic_DNA"/>
</dbReference>
<sequence length="115" mass="12450">MDMSIDQAAAKRTRVLVEELRVLIASMQETVLESRNLTSHMLARKALCDASRAKVLLSIPLDPAEGVVDGLVYASEYSTAFGDPVITDLIRTAIKLVGLRLGLECGPSHAGYKVH</sequence>
<name>A0A6L3T1V6_9HYPH</name>